<dbReference type="PANTHER" id="PTHR30349">
    <property type="entry name" value="PHAGE INTEGRASE-RELATED"/>
    <property type="match status" value="1"/>
</dbReference>
<dbReference type="InterPro" id="IPR013762">
    <property type="entry name" value="Integrase-like_cat_sf"/>
</dbReference>
<keyword evidence="2" id="KW-0238">DNA-binding</keyword>
<dbReference type="Gene3D" id="1.10.150.130">
    <property type="match status" value="1"/>
</dbReference>
<dbReference type="Proteomes" id="UP000323594">
    <property type="component" value="Chromosome"/>
</dbReference>
<dbReference type="CDD" id="cd00397">
    <property type="entry name" value="DNA_BRE_C"/>
    <property type="match status" value="1"/>
</dbReference>
<dbReference type="GO" id="GO:0003677">
    <property type="term" value="F:DNA binding"/>
    <property type="evidence" value="ECO:0007669"/>
    <property type="project" value="UniProtKB-KW"/>
</dbReference>
<dbReference type="SUPFAM" id="SSF56349">
    <property type="entry name" value="DNA breaking-rejoining enzymes"/>
    <property type="match status" value="1"/>
</dbReference>
<dbReference type="Pfam" id="PF00589">
    <property type="entry name" value="Phage_integrase"/>
    <property type="match status" value="1"/>
</dbReference>
<dbReference type="InterPro" id="IPR050090">
    <property type="entry name" value="Tyrosine_recombinase_XerCD"/>
</dbReference>
<evidence type="ECO:0000313" key="4">
    <source>
        <dbReference type="EMBL" id="QEJ97979.1"/>
    </source>
</evidence>
<reference evidence="4 5" key="1">
    <citation type="submission" date="2019-08" db="EMBL/GenBank/DDBJ databases">
        <authorList>
            <person name="Kuhnert P."/>
        </authorList>
    </citation>
    <scope>NUCLEOTIDE SEQUENCE [LARGE SCALE GENOMIC DNA]</scope>
    <source>
        <strain evidence="4 5">B36.5</strain>
    </source>
</reference>
<sequence>MRGYPFTLFKRKNSPYYYVRFKNEKTGKYFTTQYSTKEKTKAEALKVAIDWLINGIGTTQKKSLQILTIVNLCQTEINTKEEAELILKILQKKGLLKTYVLPDATNDISFIDYLKQYWDWDNSEALKEKRRKEKSIHKTYVYIQNTRIDRYYVSFFKDKALGALTKKDFKNFIDIVLQPLNISFGTKNNILRTARTALKYAYDNEIIQDDIMAGLVFFGGKTKKRDILPPETVRAVFQAKWNDRRAYLANLLAMITGLRVGEVQGLRRKDLGESCIYLRNSWSPIDKLKVPKNTEPRIVVVPRFLIQSLIDLVNNTPHPYSEDNYVFWSTARADNPIDRKLILLELRAALQNIGMSKEESEKYCFHGWRHFYASHMKGKIEDKLLQSQTGHKTLAMLNHYSDHEMQDDFQKIAKAQNDTFGNLLPDVL</sequence>
<comment type="similarity">
    <text evidence="1">Belongs to the 'phage' integrase family.</text>
</comment>
<evidence type="ECO:0000256" key="3">
    <source>
        <dbReference type="ARBA" id="ARBA00023172"/>
    </source>
</evidence>
<dbReference type="RefSeq" id="WP_024751914.1">
    <property type="nucleotide sequence ID" value="NZ_CP027018.1"/>
</dbReference>
<evidence type="ECO:0000256" key="2">
    <source>
        <dbReference type="ARBA" id="ARBA00023125"/>
    </source>
</evidence>
<dbReference type="AlphaFoldDB" id="A0A7H8VJU7"/>
<dbReference type="InterPro" id="IPR002104">
    <property type="entry name" value="Integrase_catalytic"/>
</dbReference>
<dbReference type="EMBL" id="CP042817">
    <property type="protein sequence ID" value="QEJ97979.1"/>
    <property type="molecule type" value="Genomic_DNA"/>
</dbReference>
<keyword evidence="3" id="KW-0233">DNA recombination</keyword>
<accession>A0A7H8VJU7</accession>
<gene>
    <name evidence="4" type="ORF">FUT82_08190</name>
</gene>
<dbReference type="InterPro" id="IPR011010">
    <property type="entry name" value="DNA_brk_join_enz"/>
</dbReference>
<name>A0A7H8VJU7_TREPH</name>
<dbReference type="InterPro" id="IPR010998">
    <property type="entry name" value="Integrase_recombinase_N"/>
</dbReference>
<organism evidence="4 5">
    <name type="scientific">Treponema phagedenis</name>
    <dbReference type="NCBI Taxonomy" id="162"/>
    <lineage>
        <taxon>Bacteria</taxon>
        <taxon>Pseudomonadati</taxon>
        <taxon>Spirochaetota</taxon>
        <taxon>Spirochaetia</taxon>
        <taxon>Spirochaetales</taxon>
        <taxon>Treponemataceae</taxon>
        <taxon>Treponema</taxon>
    </lineage>
</organism>
<proteinExistence type="inferred from homology"/>
<dbReference type="PANTHER" id="PTHR30349:SF41">
    <property type="entry name" value="INTEGRASE_RECOMBINASE PROTEIN MJ0367-RELATED"/>
    <property type="match status" value="1"/>
</dbReference>
<dbReference type="GeneID" id="57753441"/>
<dbReference type="Gene3D" id="1.10.443.10">
    <property type="entry name" value="Intergrase catalytic core"/>
    <property type="match status" value="1"/>
</dbReference>
<dbReference type="PROSITE" id="PS51898">
    <property type="entry name" value="TYR_RECOMBINASE"/>
    <property type="match status" value="1"/>
</dbReference>
<protein>
    <submittedName>
        <fullName evidence="4">Site-specific integrase</fullName>
    </submittedName>
</protein>
<dbReference type="GO" id="GO:0015074">
    <property type="term" value="P:DNA integration"/>
    <property type="evidence" value="ECO:0007669"/>
    <property type="project" value="InterPro"/>
</dbReference>
<dbReference type="GO" id="GO:0006310">
    <property type="term" value="P:DNA recombination"/>
    <property type="evidence" value="ECO:0007669"/>
    <property type="project" value="UniProtKB-KW"/>
</dbReference>
<evidence type="ECO:0000256" key="1">
    <source>
        <dbReference type="ARBA" id="ARBA00008857"/>
    </source>
</evidence>
<evidence type="ECO:0000313" key="5">
    <source>
        <dbReference type="Proteomes" id="UP000323594"/>
    </source>
</evidence>